<comment type="caution">
    <text evidence="1">The sequence shown here is derived from an EMBL/GenBank/DDBJ whole genome shotgun (WGS) entry which is preliminary data.</text>
</comment>
<dbReference type="Proteomes" id="UP001419268">
    <property type="component" value="Unassembled WGS sequence"/>
</dbReference>
<dbReference type="AlphaFoldDB" id="A0AAP0K9W4"/>
<reference evidence="1 2" key="1">
    <citation type="submission" date="2024-01" db="EMBL/GenBank/DDBJ databases">
        <title>Genome assemblies of Stephania.</title>
        <authorList>
            <person name="Yang L."/>
        </authorList>
    </citation>
    <scope>NUCLEOTIDE SEQUENCE [LARGE SCALE GENOMIC DNA]</scope>
    <source>
        <strain evidence="1">JXDWG</strain>
        <tissue evidence="1">Leaf</tissue>
    </source>
</reference>
<accession>A0AAP0K9W4</accession>
<evidence type="ECO:0000313" key="2">
    <source>
        <dbReference type="Proteomes" id="UP001419268"/>
    </source>
</evidence>
<proteinExistence type="predicted"/>
<sequence>MEDVHLLCKHERGASNLGTMKDARRLNPGLFAGKTCKTKPLEVGLRGKHSNA</sequence>
<dbReference type="EMBL" id="JBBNAG010000003">
    <property type="protein sequence ID" value="KAK9148055.1"/>
    <property type="molecule type" value="Genomic_DNA"/>
</dbReference>
<name>A0AAP0K9W4_9MAGN</name>
<protein>
    <submittedName>
        <fullName evidence="1">Uncharacterized protein</fullName>
    </submittedName>
</protein>
<organism evidence="1 2">
    <name type="scientific">Stephania cephalantha</name>
    <dbReference type="NCBI Taxonomy" id="152367"/>
    <lineage>
        <taxon>Eukaryota</taxon>
        <taxon>Viridiplantae</taxon>
        <taxon>Streptophyta</taxon>
        <taxon>Embryophyta</taxon>
        <taxon>Tracheophyta</taxon>
        <taxon>Spermatophyta</taxon>
        <taxon>Magnoliopsida</taxon>
        <taxon>Ranunculales</taxon>
        <taxon>Menispermaceae</taxon>
        <taxon>Menispermoideae</taxon>
        <taxon>Cissampelideae</taxon>
        <taxon>Stephania</taxon>
    </lineage>
</organism>
<evidence type="ECO:0000313" key="1">
    <source>
        <dbReference type="EMBL" id="KAK9148055.1"/>
    </source>
</evidence>
<gene>
    <name evidence="1" type="ORF">Scep_006812</name>
</gene>
<keyword evidence="2" id="KW-1185">Reference proteome</keyword>